<dbReference type="AlphaFoldDB" id="A0A6M3L817"/>
<evidence type="ECO:0000313" key="1">
    <source>
        <dbReference type="EMBL" id="QJA89534.1"/>
    </source>
</evidence>
<name>A0A6M3L817_9ZZZZ</name>
<dbReference type="EMBL" id="MT142852">
    <property type="protein sequence ID" value="QJA89534.1"/>
    <property type="molecule type" value="Genomic_DNA"/>
</dbReference>
<protein>
    <submittedName>
        <fullName evidence="1">Uncharacterized protein</fullName>
    </submittedName>
</protein>
<sequence length="68" mass="8016">MKTLVLLEGGYTQLVLTPENPFEKDWIKALRGKKYTSRQYVGHYHCQGGWTREGETMDSLMFIFEEEK</sequence>
<gene>
    <name evidence="1" type="ORF">MM415B02532_0006</name>
</gene>
<proteinExistence type="predicted"/>
<accession>A0A6M3L817</accession>
<reference evidence="1" key="1">
    <citation type="submission" date="2020-03" db="EMBL/GenBank/DDBJ databases">
        <title>The deep terrestrial virosphere.</title>
        <authorList>
            <person name="Holmfeldt K."/>
            <person name="Nilsson E."/>
            <person name="Simone D."/>
            <person name="Lopez-Fernandez M."/>
            <person name="Wu X."/>
            <person name="de Brujin I."/>
            <person name="Lundin D."/>
            <person name="Andersson A."/>
            <person name="Bertilsson S."/>
            <person name="Dopson M."/>
        </authorList>
    </citation>
    <scope>NUCLEOTIDE SEQUENCE</scope>
    <source>
        <strain evidence="1">MM415B02532</strain>
    </source>
</reference>
<organism evidence="1">
    <name type="scientific">viral metagenome</name>
    <dbReference type="NCBI Taxonomy" id="1070528"/>
    <lineage>
        <taxon>unclassified sequences</taxon>
        <taxon>metagenomes</taxon>
        <taxon>organismal metagenomes</taxon>
    </lineage>
</organism>